<accession>A0A1B2RVX0</accession>
<evidence type="ECO:0000256" key="1">
    <source>
        <dbReference type="ARBA" id="ARBA00009219"/>
    </source>
</evidence>
<keyword evidence="6" id="KW-1185">Reference proteome</keyword>
<dbReference type="Proteomes" id="UP000149121">
    <property type="component" value="Segment"/>
</dbReference>
<evidence type="ECO:0000313" key="5">
    <source>
        <dbReference type="EMBL" id="AOC55141.1"/>
    </source>
</evidence>
<dbReference type="PANTHER" id="PTHR43245:SF51">
    <property type="entry name" value="SHORT CHAIN DEHYDROGENASE_REDUCTASE FAMILY 42E, MEMBER 2"/>
    <property type="match status" value="1"/>
</dbReference>
<comment type="similarity">
    <text evidence="1 3">Belongs to the 3-beta-HSD family.</text>
</comment>
<feature type="domain" description="3-beta hydroxysteroid dehydrogenase/isomerase" evidence="4">
    <location>
        <begin position="5"/>
        <end position="269"/>
    </location>
</feature>
<dbReference type="GO" id="GO:0006694">
    <property type="term" value="P:steroid biosynthetic process"/>
    <property type="evidence" value="ECO:0007669"/>
    <property type="project" value="InterPro"/>
</dbReference>
<proteinExistence type="inferred from homology"/>
<protein>
    <submittedName>
        <fullName evidence="5">3-beta hydroxysteroid dehydrogenase/isomerase family</fullName>
    </submittedName>
</protein>
<dbReference type="InterPro" id="IPR036291">
    <property type="entry name" value="NAD(P)-bd_dom_sf"/>
</dbReference>
<dbReference type="KEGG" id="vg:30902633"/>
<dbReference type="SUPFAM" id="SSF51735">
    <property type="entry name" value="NAD(P)-binding Rossmann-fold domains"/>
    <property type="match status" value="1"/>
</dbReference>
<dbReference type="EMBL" id="KX643370">
    <property type="protein sequence ID" value="AOC55141.1"/>
    <property type="molecule type" value="Genomic_DNA"/>
</dbReference>
<keyword evidence="2 3" id="KW-0560">Oxidoreductase</keyword>
<dbReference type="Pfam" id="PF01073">
    <property type="entry name" value="3Beta_HSD"/>
    <property type="match status" value="1"/>
</dbReference>
<organism evidence="5 6">
    <name type="scientific">Lymphocystis disease virus 3</name>
    <dbReference type="NCBI Taxonomy" id="2560566"/>
    <lineage>
        <taxon>Viruses</taxon>
        <taxon>Varidnaviria</taxon>
        <taxon>Bamfordvirae</taxon>
        <taxon>Nucleocytoviricota</taxon>
        <taxon>Megaviricetes</taxon>
        <taxon>Pimascovirales</taxon>
        <taxon>Pimascovirales incertae sedis</taxon>
        <taxon>Iridoviridae</taxon>
        <taxon>Alphairidovirinae</taxon>
        <taxon>Lymphocystivirus</taxon>
        <taxon>Lymphocystivirus sparus1</taxon>
    </lineage>
</organism>
<dbReference type="OrthoDB" id="8536at10239"/>
<evidence type="ECO:0000256" key="3">
    <source>
        <dbReference type="RuleBase" id="RU004475"/>
    </source>
</evidence>
<dbReference type="InterPro" id="IPR002225">
    <property type="entry name" value="3Beta_OHSteriod_DH/Estase"/>
</dbReference>
<dbReference type="Gene3D" id="3.40.50.720">
    <property type="entry name" value="NAD(P)-binding Rossmann-like Domain"/>
    <property type="match status" value="1"/>
</dbReference>
<dbReference type="GO" id="GO:0016616">
    <property type="term" value="F:oxidoreductase activity, acting on the CH-OH group of donors, NAD or NADP as acceptor"/>
    <property type="evidence" value="ECO:0007669"/>
    <property type="project" value="InterPro"/>
</dbReference>
<dbReference type="InterPro" id="IPR050177">
    <property type="entry name" value="Lipid_A_modif_metabolic_enz"/>
</dbReference>
<sequence length="340" mass="39170">MIKFMVIGGHGFLGKCVVKHLITRCVRIGEIRIFDVKERNVCWNDSRINFIKGSVTNRLALIDAMRDVDVVFHCAQVKTDRSVLEIEAVNYSGTLNVINACLLCDVKCLIYAGSFCFNKYGDYFYRGDEYSDYYKVFEDAYAKTKHMAEVNVVKADRSKTVSGKVLRTCSIQSFGVYGEEDRRFKETFIKAFETKTVLGLCYEKTIQQSRTYVGNLAWMHVTAYKTLYNSNKADKAGGQIYYAYDYSPCICPDDFDLLFLSEFNVSLKTLPKRYLKATAKINDLMMKMGKKQRFGSEELKKANTYCVFETSKAKEELEYDPLYNWTDSKYSVIAWLLTLI</sequence>
<dbReference type="PANTHER" id="PTHR43245">
    <property type="entry name" value="BIFUNCTIONAL POLYMYXIN RESISTANCE PROTEIN ARNA"/>
    <property type="match status" value="1"/>
</dbReference>
<name>A0A1B2RVX0_9VIRU</name>
<reference evidence="5 6" key="1">
    <citation type="journal article" date="2016" name="J. Virol.">
        <title>Concurrence of Iridovirus, Polyomavirus, and a Unique Member of a New Group of Fish Papillomaviruses in Lymphocystis Disease-Affected Gilthead Sea Bream.</title>
        <authorList>
            <person name="Lopez-Bueno A."/>
            <person name="Mavian C."/>
            <person name="Labella A.M."/>
            <person name="Castro D."/>
            <person name="Borrego J.J."/>
            <person name="Alcami A."/>
            <person name="Alejo A."/>
        </authorList>
    </citation>
    <scope>NUCLEOTIDE SEQUENCE [LARGE SCALE GENOMIC DNA]</scope>
    <source>
        <strain evidence="5">SA9</strain>
    </source>
</reference>
<evidence type="ECO:0000256" key="2">
    <source>
        <dbReference type="ARBA" id="ARBA00023002"/>
    </source>
</evidence>
<evidence type="ECO:0000313" key="6">
    <source>
        <dbReference type="Proteomes" id="UP000149121"/>
    </source>
</evidence>
<evidence type="ECO:0000259" key="4">
    <source>
        <dbReference type="Pfam" id="PF01073"/>
    </source>
</evidence>
<gene>
    <name evidence="5" type="ORF">LCDVSa057L</name>
</gene>